<proteinExistence type="predicted"/>
<accession>A0ABQ5Z6B8</accession>
<reference evidence="2" key="1">
    <citation type="journal article" date="2019" name="Int. J. Syst. Evol. Microbiol.">
        <title>The Global Catalogue of Microorganisms (GCM) 10K type strain sequencing project: providing services to taxonomists for standard genome sequencing and annotation.</title>
        <authorList>
            <consortium name="The Broad Institute Genomics Platform"/>
            <consortium name="The Broad Institute Genome Sequencing Center for Infectious Disease"/>
            <person name="Wu L."/>
            <person name="Ma J."/>
        </authorList>
    </citation>
    <scope>NUCLEOTIDE SEQUENCE [LARGE SCALE GENOMIC DNA]</scope>
    <source>
        <strain evidence="2">NBRC 102146</strain>
    </source>
</reference>
<sequence length="188" mass="19824">MTADVVPAKAGTSGSASPRKVPAFAGTTALSFLLLAACASPDLPAGPAPLDPIAFFEGTTSGTGLLDPIVGKSSRVTVDSQGVRTARGLRLVQRIKEGSKPERTRVWTIEDRKDGFYTGNLTDAKGMVVMDVVGARANIAYSTPSGLSIHQQLALQADGRTILNRLEAYKFGIRVATLDETIRKPLAK</sequence>
<dbReference type="Proteomes" id="UP001156703">
    <property type="component" value="Unassembled WGS sequence"/>
</dbReference>
<dbReference type="InterPro" id="IPR024409">
    <property type="entry name" value="DUF3833"/>
</dbReference>
<evidence type="ECO:0008006" key="3">
    <source>
        <dbReference type="Google" id="ProtNLM"/>
    </source>
</evidence>
<protein>
    <recommendedName>
        <fullName evidence="3">DUF3833 domain-containing protein</fullName>
    </recommendedName>
</protein>
<evidence type="ECO:0000313" key="1">
    <source>
        <dbReference type="EMBL" id="GLR48295.1"/>
    </source>
</evidence>
<name>A0ABQ5Z6B8_9SPHN</name>
<keyword evidence="2" id="KW-1185">Reference proteome</keyword>
<evidence type="ECO:0000313" key="2">
    <source>
        <dbReference type="Proteomes" id="UP001156703"/>
    </source>
</evidence>
<gene>
    <name evidence="1" type="ORF">GCM10007925_20090</name>
</gene>
<organism evidence="1 2">
    <name type="scientific">Sphingomonas astaxanthinifaciens DSM 22298</name>
    <dbReference type="NCBI Taxonomy" id="1123267"/>
    <lineage>
        <taxon>Bacteria</taxon>
        <taxon>Pseudomonadati</taxon>
        <taxon>Pseudomonadota</taxon>
        <taxon>Alphaproteobacteria</taxon>
        <taxon>Sphingomonadales</taxon>
        <taxon>Sphingomonadaceae</taxon>
        <taxon>Sphingomonas</taxon>
    </lineage>
</organism>
<dbReference type="EMBL" id="BSOO01000022">
    <property type="protein sequence ID" value="GLR48295.1"/>
    <property type="molecule type" value="Genomic_DNA"/>
</dbReference>
<comment type="caution">
    <text evidence="1">The sequence shown here is derived from an EMBL/GenBank/DDBJ whole genome shotgun (WGS) entry which is preliminary data.</text>
</comment>
<dbReference type="Pfam" id="PF12915">
    <property type="entry name" value="DUF3833"/>
    <property type="match status" value="1"/>
</dbReference>
<dbReference type="RefSeq" id="WP_051676435.1">
    <property type="nucleotide sequence ID" value="NZ_BSOO01000022.1"/>
</dbReference>